<comment type="caution">
    <text evidence="1">The sequence shown here is derived from an EMBL/GenBank/DDBJ whole genome shotgun (WGS) entry which is preliminary data.</text>
</comment>
<gene>
    <name evidence="1" type="ORF">A3Q56_04836</name>
</gene>
<proteinExistence type="predicted"/>
<reference evidence="1 2" key="1">
    <citation type="submission" date="2016-04" db="EMBL/GenBank/DDBJ databases">
        <title>The genome of Intoshia linei affirms orthonectids as highly simplified spiralians.</title>
        <authorList>
            <person name="Mikhailov K.V."/>
            <person name="Slusarev G.S."/>
            <person name="Nikitin M.A."/>
            <person name="Logacheva M.D."/>
            <person name="Penin A."/>
            <person name="Aleoshin V."/>
            <person name="Panchin Y.V."/>
        </authorList>
    </citation>
    <scope>NUCLEOTIDE SEQUENCE [LARGE SCALE GENOMIC DNA]</scope>
    <source>
        <strain evidence="1">Intl2013</strain>
        <tissue evidence="1">Whole animal</tissue>
    </source>
</reference>
<organism evidence="1 2">
    <name type="scientific">Intoshia linei</name>
    <dbReference type="NCBI Taxonomy" id="1819745"/>
    <lineage>
        <taxon>Eukaryota</taxon>
        <taxon>Metazoa</taxon>
        <taxon>Spiralia</taxon>
        <taxon>Lophotrochozoa</taxon>
        <taxon>Mesozoa</taxon>
        <taxon>Orthonectida</taxon>
        <taxon>Rhopaluridae</taxon>
        <taxon>Intoshia</taxon>
    </lineage>
</organism>
<dbReference type="EMBL" id="LWCA01000660">
    <property type="protein sequence ID" value="OAF67434.1"/>
    <property type="molecule type" value="Genomic_DNA"/>
</dbReference>
<evidence type="ECO:0000313" key="2">
    <source>
        <dbReference type="Proteomes" id="UP000078046"/>
    </source>
</evidence>
<name>A0A177B1X8_9BILA</name>
<accession>A0A177B1X8</accession>
<protein>
    <submittedName>
        <fullName evidence="1">Uncharacterized protein</fullName>
    </submittedName>
</protein>
<evidence type="ECO:0000313" key="1">
    <source>
        <dbReference type="EMBL" id="OAF67434.1"/>
    </source>
</evidence>
<keyword evidence="2" id="KW-1185">Reference proteome</keyword>
<dbReference type="Proteomes" id="UP000078046">
    <property type="component" value="Unassembled WGS sequence"/>
</dbReference>
<dbReference type="AlphaFoldDB" id="A0A177B1X8"/>
<sequence length="121" mass="14359">MRGVVKLTKLQNYTYAWSLNMNNDVNMAYVVECLSNTISMWCSNFQKSQNSEFYWILTNFAVFNYGGWKDTGSYTWMTLFDNTCTSRYIAIQTRMNEKYRDSGKIEQMYHDNVDMLLTLKI</sequence>